<proteinExistence type="predicted"/>
<name>A0AA39Y4W1_9PEZI</name>
<dbReference type="AlphaFoldDB" id="A0AA39Y4W1"/>
<comment type="caution">
    <text evidence="1">The sequence shown here is derived from an EMBL/GenBank/DDBJ whole genome shotgun (WGS) entry which is preliminary data.</text>
</comment>
<gene>
    <name evidence="1" type="ORF">B0T16DRAFT_448161</name>
</gene>
<keyword evidence="2" id="KW-1185">Reference proteome</keyword>
<sequence length="124" mass="13940">MAVAADTGSALTSPSRLRKIDVLREKNIGQYVAVETRELCTRYATQITHRRDELKRIDVGIIPGPHAAPEHEKKLKAFHRQFKSNKDLIKKFPALLNEAHEISFFVPRARGVAHPRLSPCSGFA</sequence>
<evidence type="ECO:0000313" key="1">
    <source>
        <dbReference type="EMBL" id="KAK0644550.1"/>
    </source>
</evidence>
<reference evidence="1" key="1">
    <citation type="submission" date="2023-06" db="EMBL/GenBank/DDBJ databases">
        <title>Genome-scale phylogeny and comparative genomics of the fungal order Sordariales.</title>
        <authorList>
            <consortium name="Lawrence Berkeley National Laboratory"/>
            <person name="Hensen N."/>
            <person name="Bonometti L."/>
            <person name="Westerberg I."/>
            <person name="Brannstrom I.O."/>
            <person name="Guillou S."/>
            <person name="Cros-Aarteil S."/>
            <person name="Calhoun S."/>
            <person name="Haridas S."/>
            <person name="Kuo A."/>
            <person name="Mondo S."/>
            <person name="Pangilinan J."/>
            <person name="Riley R."/>
            <person name="Labutti K."/>
            <person name="Andreopoulos B."/>
            <person name="Lipzen A."/>
            <person name="Chen C."/>
            <person name="Yanf M."/>
            <person name="Daum C."/>
            <person name="Ng V."/>
            <person name="Clum A."/>
            <person name="Steindorff A."/>
            <person name="Ohm R."/>
            <person name="Martin F."/>
            <person name="Silar P."/>
            <person name="Natvig D."/>
            <person name="Lalanne C."/>
            <person name="Gautier V."/>
            <person name="Ament-Velasquez S.L."/>
            <person name="Kruys A."/>
            <person name="Hutchinson M.I."/>
            <person name="Powell A.J."/>
            <person name="Barry K."/>
            <person name="Miller A.N."/>
            <person name="Grigoriev I.V."/>
            <person name="Debuchy R."/>
            <person name="Gladieux P."/>
            <person name="Thoren M.H."/>
            <person name="Johannesson H."/>
        </authorList>
    </citation>
    <scope>NUCLEOTIDE SEQUENCE</scope>
    <source>
        <strain evidence="1">SMH2532-1</strain>
    </source>
</reference>
<dbReference type="Proteomes" id="UP001174936">
    <property type="component" value="Unassembled WGS sequence"/>
</dbReference>
<accession>A0AA39Y4W1</accession>
<evidence type="ECO:0000313" key="2">
    <source>
        <dbReference type="Proteomes" id="UP001174936"/>
    </source>
</evidence>
<dbReference type="EMBL" id="JAULSV010000005">
    <property type="protein sequence ID" value="KAK0644550.1"/>
    <property type="molecule type" value="Genomic_DNA"/>
</dbReference>
<protein>
    <submittedName>
        <fullName evidence="1">Uncharacterized protein</fullName>
    </submittedName>
</protein>
<organism evidence="1 2">
    <name type="scientific">Cercophora newfieldiana</name>
    <dbReference type="NCBI Taxonomy" id="92897"/>
    <lineage>
        <taxon>Eukaryota</taxon>
        <taxon>Fungi</taxon>
        <taxon>Dikarya</taxon>
        <taxon>Ascomycota</taxon>
        <taxon>Pezizomycotina</taxon>
        <taxon>Sordariomycetes</taxon>
        <taxon>Sordariomycetidae</taxon>
        <taxon>Sordariales</taxon>
        <taxon>Lasiosphaeriaceae</taxon>
        <taxon>Cercophora</taxon>
    </lineage>
</organism>